<feature type="compositionally biased region" description="Basic and acidic residues" evidence="1">
    <location>
        <begin position="166"/>
        <end position="196"/>
    </location>
</feature>
<dbReference type="EMBL" id="JAFJMO010000007">
    <property type="protein sequence ID" value="KAJ8271447.1"/>
    <property type="molecule type" value="Genomic_DNA"/>
</dbReference>
<name>A0A9Q1DI17_CONCO</name>
<gene>
    <name evidence="2" type="ORF">COCON_G00103060</name>
</gene>
<sequence>MSGTALRRSTNKQGLHNLLRLTAQRSVEDAEETQRSSAGGPGRRHGPTLGGQAPGGPRGTACLKPRTAQPHPIALCPSLGPSCENSVPASKDSTPQSEDQAAPSKDRALDASLKPGHQATLEEDEGFSDWTLKFGGTRQHRPEEQSPERASSVDGSLLFPTHPTSRRHEEEQENRGGCETKDSERSGEPQRSIREEVGEEERMDTPRKEEKGEEKESKVTYVSSIFLPQERRRTITNGAAAGEEVTSCTITTKRAQRVVEEVRVDTTEVEVKMEKRQEQERFWRRQLEAEVALEELRKRREEQRRAREEDKRKKEEEEHLRQVQEQESIRQMRAAIERRRIEAEKMKRLSITEGEEPFSPVNPKSPTFKNETEERVTAENTSSIVERTESLNRSLKKNNGVKTLPPVLVSTIDIRLKQYTHALETSCREGRQTVTDIPRSPEPVASKKSLFEDGDAWSQSSARSLQLKAKCNTDTDGLKQKAPLKPSNVKAGDVQSKKSLWESVRASCSEGSAGKGSFCGNRYRFVVTGHGKYEKMACRPTGPMLLCVLRHQLCTVFQAYCQSGTDSLPPVKAKTIFVLPPTHTVTPTLSSLASIKFTYEQQTREVRSLLLSMCA</sequence>
<keyword evidence="3" id="KW-1185">Reference proteome</keyword>
<proteinExistence type="predicted"/>
<dbReference type="OrthoDB" id="9947942at2759"/>
<feature type="compositionally biased region" description="Gly residues" evidence="1">
    <location>
        <begin position="48"/>
        <end position="58"/>
    </location>
</feature>
<dbReference type="PANTHER" id="PTHR18949">
    <property type="entry name" value="CALDESMON"/>
    <property type="match status" value="1"/>
</dbReference>
<evidence type="ECO:0000256" key="1">
    <source>
        <dbReference type="SAM" id="MobiDB-lite"/>
    </source>
</evidence>
<dbReference type="PANTHER" id="PTHR18949:SF1">
    <property type="entry name" value="LYMPHOCYTE-SPECIFIC PROTEIN 1"/>
    <property type="match status" value="1"/>
</dbReference>
<accession>A0A9Q1DI17</accession>
<feature type="compositionally biased region" description="Polar residues" evidence="1">
    <location>
        <begin position="1"/>
        <end position="14"/>
    </location>
</feature>
<dbReference type="AlphaFoldDB" id="A0A9Q1DI17"/>
<feature type="region of interest" description="Disordered" evidence="1">
    <location>
        <begin position="355"/>
        <end position="387"/>
    </location>
</feature>
<evidence type="ECO:0000313" key="2">
    <source>
        <dbReference type="EMBL" id="KAJ8271447.1"/>
    </source>
</evidence>
<reference evidence="2" key="1">
    <citation type="journal article" date="2023" name="Science">
        <title>Genome structures resolve the early diversification of teleost fishes.</title>
        <authorList>
            <person name="Parey E."/>
            <person name="Louis A."/>
            <person name="Montfort J."/>
            <person name="Bouchez O."/>
            <person name="Roques C."/>
            <person name="Iampietro C."/>
            <person name="Lluch J."/>
            <person name="Castinel A."/>
            <person name="Donnadieu C."/>
            <person name="Desvignes T."/>
            <person name="Floi Bucao C."/>
            <person name="Jouanno E."/>
            <person name="Wen M."/>
            <person name="Mejri S."/>
            <person name="Dirks R."/>
            <person name="Jansen H."/>
            <person name="Henkel C."/>
            <person name="Chen W.J."/>
            <person name="Zahm M."/>
            <person name="Cabau C."/>
            <person name="Klopp C."/>
            <person name="Thompson A.W."/>
            <person name="Robinson-Rechavi M."/>
            <person name="Braasch I."/>
            <person name="Lecointre G."/>
            <person name="Bobe J."/>
            <person name="Postlethwait J.H."/>
            <person name="Berthelot C."/>
            <person name="Roest Crollius H."/>
            <person name="Guiguen Y."/>
        </authorList>
    </citation>
    <scope>NUCLEOTIDE SEQUENCE</scope>
    <source>
        <strain evidence="2">Concon-B</strain>
    </source>
</reference>
<organism evidence="2 3">
    <name type="scientific">Conger conger</name>
    <name type="common">Conger eel</name>
    <name type="synonym">Muraena conger</name>
    <dbReference type="NCBI Taxonomy" id="82655"/>
    <lineage>
        <taxon>Eukaryota</taxon>
        <taxon>Metazoa</taxon>
        <taxon>Chordata</taxon>
        <taxon>Craniata</taxon>
        <taxon>Vertebrata</taxon>
        <taxon>Euteleostomi</taxon>
        <taxon>Actinopterygii</taxon>
        <taxon>Neopterygii</taxon>
        <taxon>Teleostei</taxon>
        <taxon>Anguilliformes</taxon>
        <taxon>Congridae</taxon>
        <taxon>Conger</taxon>
    </lineage>
</organism>
<feature type="compositionally biased region" description="Polar residues" evidence="1">
    <location>
        <begin position="83"/>
        <end position="99"/>
    </location>
</feature>
<dbReference type="InterPro" id="IPR006018">
    <property type="entry name" value="Caldesmon_LSP"/>
</dbReference>
<feature type="compositionally biased region" description="Basic and acidic residues" evidence="1">
    <location>
        <begin position="203"/>
        <end position="218"/>
    </location>
</feature>
<evidence type="ECO:0000313" key="3">
    <source>
        <dbReference type="Proteomes" id="UP001152803"/>
    </source>
</evidence>
<dbReference type="Proteomes" id="UP001152803">
    <property type="component" value="Unassembled WGS sequence"/>
</dbReference>
<feature type="region of interest" description="Disordered" evidence="1">
    <location>
        <begin position="300"/>
        <end position="326"/>
    </location>
</feature>
<dbReference type="Pfam" id="PF02029">
    <property type="entry name" value="Caldesmon"/>
    <property type="match status" value="1"/>
</dbReference>
<feature type="region of interest" description="Disordered" evidence="1">
    <location>
        <begin position="1"/>
        <end position="219"/>
    </location>
</feature>
<dbReference type="GO" id="GO:0003779">
    <property type="term" value="F:actin binding"/>
    <property type="evidence" value="ECO:0007669"/>
    <property type="project" value="UniProtKB-ARBA"/>
</dbReference>
<comment type="caution">
    <text evidence="2">The sequence shown here is derived from an EMBL/GenBank/DDBJ whole genome shotgun (WGS) entry which is preliminary data.</text>
</comment>
<protein>
    <submittedName>
        <fullName evidence="2">Uncharacterized protein</fullName>
    </submittedName>
</protein>